<sequence length="192" mass="20799">MAAGPGRRFRTMARSRWHSPSSCAIFFWLSACCRPAASADWWSYSRSWLLISSSFWSIRTSYWSDALCFCAASSFALAPASSPSEADLDPFSSLIAASLASMALARLPFSAASFAAFLVAASSLRWSSRDFFFSEEISLAASTMICSRSSLAMSSCSMQDLRAPSISDIVPSTTDSSVLHFKSTTDSTITFT</sequence>
<keyword evidence="3" id="KW-1185">Reference proteome</keyword>
<dbReference type="Gramene" id="OB02G31300.1">
    <property type="protein sequence ID" value="OB02G31300.1"/>
    <property type="gene ID" value="OB02G31300"/>
</dbReference>
<evidence type="ECO:0000313" key="2">
    <source>
        <dbReference type="EnsemblPlants" id="OB02G31300.1"/>
    </source>
</evidence>
<feature type="signal peptide" evidence="1">
    <location>
        <begin position="1"/>
        <end position="38"/>
    </location>
</feature>
<dbReference type="HOGENOM" id="CLU_1417144_0_0_1"/>
<keyword evidence="1" id="KW-0732">Signal</keyword>
<dbReference type="EnsemblPlants" id="OB02G31300.1">
    <property type="protein sequence ID" value="OB02G31300.1"/>
    <property type="gene ID" value="OB02G31300"/>
</dbReference>
<dbReference type="PROSITE" id="PS51257">
    <property type="entry name" value="PROKAR_LIPOPROTEIN"/>
    <property type="match status" value="1"/>
</dbReference>
<name>J3LER3_ORYBR</name>
<proteinExistence type="predicted"/>
<protein>
    <recommendedName>
        <fullName evidence="4">Secreted protein</fullName>
    </recommendedName>
</protein>
<dbReference type="Proteomes" id="UP000006038">
    <property type="component" value="Unassembled WGS sequence"/>
</dbReference>
<organism evidence="2">
    <name type="scientific">Oryza brachyantha</name>
    <name type="common">malo sina</name>
    <dbReference type="NCBI Taxonomy" id="4533"/>
    <lineage>
        <taxon>Eukaryota</taxon>
        <taxon>Viridiplantae</taxon>
        <taxon>Streptophyta</taxon>
        <taxon>Embryophyta</taxon>
        <taxon>Tracheophyta</taxon>
        <taxon>Spermatophyta</taxon>
        <taxon>Magnoliopsida</taxon>
        <taxon>Liliopsida</taxon>
        <taxon>Poales</taxon>
        <taxon>Poaceae</taxon>
        <taxon>BOP clade</taxon>
        <taxon>Oryzoideae</taxon>
        <taxon>Oryzeae</taxon>
        <taxon>Oryzinae</taxon>
        <taxon>Oryza</taxon>
    </lineage>
</organism>
<evidence type="ECO:0008006" key="4">
    <source>
        <dbReference type="Google" id="ProtNLM"/>
    </source>
</evidence>
<evidence type="ECO:0000313" key="3">
    <source>
        <dbReference type="Proteomes" id="UP000006038"/>
    </source>
</evidence>
<accession>J3LER3</accession>
<reference evidence="2" key="1">
    <citation type="submission" date="2013-04" db="UniProtKB">
        <authorList>
            <consortium name="EnsemblPlants"/>
        </authorList>
    </citation>
    <scope>IDENTIFICATION</scope>
</reference>
<dbReference type="AlphaFoldDB" id="J3LER3"/>
<feature type="chain" id="PRO_5003773783" description="Secreted protein" evidence="1">
    <location>
        <begin position="39"/>
        <end position="192"/>
    </location>
</feature>
<evidence type="ECO:0000256" key="1">
    <source>
        <dbReference type="SAM" id="SignalP"/>
    </source>
</evidence>